<protein>
    <submittedName>
        <fullName evidence="1">Uncharacterized protein</fullName>
    </submittedName>
</protein>
<proteinExistence type="predicted"/>
<comment type="caution">
    <text evidence="1">The sequence shown here is derived from an EMBL/GenBank/DDBJ whole genome shotgun (WGS) entry which is preliminary data.</text>
</comment>
<keyword evidence="2" id="KW-1185">Reference proteome</keyword>
<evidence type="ECO:0000313" key="1">
    <source>
        <dbReference type="EMBL" id="MFD2256715.1"/>
    </source>
</evidence>
<dbReference type="EMBL" id="JBHUIT010000012">
    <property type="protein sequence ID" value="MFD2256715.1"/>
    <property type="molecule type" value="Genomic_DNA"/>
</dbReference>
<name>A0ABW5D7H7_9BACT</name>
<gene>
    <name evidence="1" type="ORF">ACFSSA_08510</name>
</gene>
<organism evidence="1 2">
    <name type="scientific">Luteolibacter algae</name>
    <dbReference type="NCBI Taxonomy" id="454151"/>
    <lineage>
        <taxon>Bacteria</taxon>
        <taxon>Pseudomonadati</taxon>
        <taxon>Verrucomicrobiota</taxon>
        <taxon>Verrucomicrobiia</taxon>
        <taxon>Verrucomicrobiales</taxon>
        <taxon>Verrucomicrobiaceae</taxon>
        <taxon>Luteolibacter</taxon>
    </lineage>
</organism>
<reference evidence="2" key="1">
    <citation type="journal article" date="2019" name="Int. J. Syst. Evol. Microbiol.">
        <title>The Global Catalogue of Microorganisms (GCM) 10K type strain sequencing project: providing services to taxonomists for standard genome sequencing and annotation.</title>
        <authorList>
            <consortium name="The Broad Institute Genomics Platform"/>
            <consortium name="The Broad Institute Genome Sequencing Center for Infectious Disease"/>
            <person name="Wu L."/>
            <person name="Ma J."/>
        </authorList>
    </citation>
    <scope>NUCLEOTIDE SEQUENCE [LARGE SCALE GENOMIC DNA]</scope>
    <source>
        <strain evidence="2">CGMCC 4.7106</strain>
    </source>
</reference>
<evidence type="ECO:0000313" key="2">
    <source>
        <dbReference type="Proteomes" id="UP001597375"/>
    </source>
</evidence>
<sequence>MKNSIPSQKKHNASIYQRHATKLKTGVCAVISALAFQLAHADIPDRPATHLGGMYKVASSSDPLFPMNGQQEWFLDFGKGMSDGSTSGKVAVSLRQNPKVSIRIMVWQYFPEQGALLIGNQTEEGSRQAVARAVWSLANDSGKVVLLRDNSALVLNQADQSDY</sequence>
<accession>A0ABW5D7H7</accession>
<dbReference type="Proteomes" id="UP001597375">
    <property type="component" value="Unassembled WGS sequence"/>
</dbReference>
<dbReference type="RefSeq" id="WP_386820005.1">
    <property type="nucleotide sequence ID" value="NZ_JBHUIT010000012.1"/>
</dbReference>